<dbReference type="SUPFAM" id="SSF100934">
    <property type="entry name" value="Heat shock protein 70kD (HSP70), C-terminal subdomain"/>
    <property type="match status" value="1"/>
</dbReference>
<evidence type="ECO:0000313" key="5">
    <source>
        <dbReference type="RefSeq" id="XP_020981504.1"/>
    </source>
</evidence>
<dbReference type="GeneID" id="110273015"/>
<protein>
    <submittedName>
        <fullName evidence="5">Heat shock 70 kDa protein, mitochondrial-like</fullName>
    </submittedName>
</protein>
<feature type="region of interest" description="Disordered" evidence="3">
    <location>
        <begin position="1"/>
        <end position="24"/>
    </location>
</feature>
<dbReference type="InterPro" id="IPR013126">
    <property type="entry name" value="Hsp_70_fam"/>
</dbReference>
<gene>
    <name evidence="5" type="primary">LOC110273015</name>
</gene>
<evidence type="ECO:0000256" key="2">
    <source>
        <dbReference type="ARBA" id="ARBA00022840"/>
    </source>
</evidence>
<organism evidence="4 5">
    <name type="scientific">Arachis duranensis</name>
    <name type="common">Wild peanut</name>
    <dbReference type="NCBI Taxonomy" id="130453"/>
    <lineage>
        <taxon>Eukaryota</taxon>
        <taxon>Viridiplantae</taxon>
        <taxon>Streptophyta</taxon>
        <taxon>Embryophyta</taxon>
        <taxon>Tracheophyta</taxon>
        <taxon>Spermatophyta</taxon>
        <taxon>Magnoliopsida</taxon>
        <taxon>eudicotyledons</taxon>
        <taxon>Gunneridae</taxon>
        <taxon>Pentapetalae</taxon>
        <taxon>rosids</taxon>
        <taxon>fabids</taxon>
        <taxon>Fabales</taxon>
        <taxon>Fabaceae</taxon>
        <taxon>Papilionoideae</taxon>
        <taxon>50 kb inversion clade</taxon>
        <taxon>dalbergioids sensu lato</taxon>
        <taxon>Dalbergieae</taxon>
        <taxon>Pterocarpus clade</taxon>
        <taxon>Arachis</taxon>
    </lineage>
</organism>
<evidence type="ECO:0000256" key="1">
    <source>
        <dbReference type="ARBA" id="ARBA00022741"/>
    </source>
</evidence>
<dbReference type="GO" id="GO:0005524">
    <property type="term" value="F:ATP binding"/>
    <property type="evidence" value="ECO:0007669"/>
    <property type="project" value="UniProtKB-KW"/>
</dbReference>
<reference evidence="5" key="2">
    <citation type="submission" date="2025-08" db="UniProtKB">
        <authorList>
            <consortium name="RefSeq"/>
        </authorList>
    </citation>
    <scope>IDENTIFICATION</scope>
    <source>
        <tissue evidence="5">Whole plant</tissue>
    </source>
</reference>
<proteinExistence type="predicted"/>
<dbReference type="PANTHER" id="PTHR19375">
    <property type="entry name" value="HEAT SHOCK PROTEIN 70KDA"/>
    <property type="match status" value="1"/>
</dbReference>
<evidence type="ECO:0000256" key="3">
    <source>
        <dbReference type="SAM" id="MobiDB-lite"/>
    </source>
</evidence>
<dbReference type="Proteomes" id="UP000515211">
    <property type="component" value="Chromosome 6"/>
</dbReference>
<dbReference type="InterPro" id="IPR029048">
    <property type="entry name" value="HSP70_C_sf"/>
</dbReference>
<sequence>MTSSTHRDTTEHHRKSPTHDEGNTRLKRRFQVTPLCCKQCSHNASDLLCGAFLMTKKIALFSLALHAPNEKGRPVLPCIARCISDNEEGCLLLHYVVPVEEAMQPLIWIVSAEDETTGNKNGITINNEKERLSGVEIKRMIEEAALFREEDEKFKKMVEVKNSLDEYIYSMEKAMKDFDVSSKVSPSEKQRIMVEVSRIVSLVVMVEERFLLHSSKFDRVCVEKRKKVDDAVNPDLLALQRA</sequence>
<accession>A0A6P5M8B0</accession>
<evidence type="ECO:0000313" key="4">
    <source>
        <dbReference type="Proteomes" id="UP000515211"/>
    </source>
</evidence>
<dbReference type="RefSeq" id="XP_020981504.1">
    <property type="nucleotide sequence ID" value="XM_021125845.1"/>
</dbReference>
<name>A0A6P5M8B0_ARADU</name>
<dbReference type="Pfam" id="PF00012">
    <property type="entry name" value="HSP70"/>
    <property type="match status" value="1"/>
</dbReference>
<dbReference type="AlphaFoldDB" id="A0A6P5M8B0"/>
<keyword evidence="2" id="KW-0067">ATP-binding</keyword>
<keyword evidence="1" id="KW-0547">Nucleotide-binding</keyword>
<dbReference type="GO" id="GO:0140662">
    <property type="term" value="F:ATP-dependent protein folding chaperone"/>
    <property type="evidence" value="ECO:0007669"/>
    <property type="project" value="InterPro"/>
</dbReference>
<dbReference type="KEGG" id="adu:110273015"/>
<reference evidence="4" key="1">
    <citation type="journal article" date="2016" name="Nat. Genet.">
        <title>The genome sequences of Arachis duranensis and Arachis ipaensis, the diploid ancestors of cultivated peanut.</title>
        <authorList>
            <person name="Bertioli D.J."/>
            <person name="Cannon S.B."/>
            <person name="Froenicke L."/>
            <person name="Huang G."/>
            <person name="Farmer A.D."/>
            <person name="Cannon E.K."/>
            <person name="Liu X."/>
            <person name="Gao D."/>
            <person name="Clevenger J."/>
            <person name="Dash S."/>
            <person name="Ren L."/>
            <person name="Moretzsohn M.C."/>
            <person name="Shirasawa K."/>
            <person name="Huang W."/>
            <person name="Vidigal B."/>
            <person name="Abernathy B."/>
            <person name="Chu Y."/>
            <person name="Niederhuth C.E."/>
            <person name="Umale P."/>
            <person name="Araujo A.C."/>
            <person name="Kozik A."/>
            <person name="Kim K.D."/>
            <person name="Burow M.D."/>
            <person name="Varshney R.K."/>
            <person name="Wang X."/>
            <person name="Zhang X."/>
            <person name="Barkley N."/>
            <person name="Guimaraes P.M."/>
            <person name="Isobe S."/>
            <person name="Guo B."/>
            <person name="Liao B."/>
            <person name="Stalker H.T."/>
            <person name="Schmitz R.J."/>
            <person name="Scheffler B.E."/>
            <person name="Leal-Bertioli S.C."/>
            <person name="Xun X."/>
            <person name="Jackson S.A."/>
            <person name="Michelmore R."/>
            <person name="Ozias-Akins P."/>
        </authorList>
    </citation>
    <scope>NUCLEOTIDE SEQUENCE [LARGE SCALE GENOMIC DNA]</scope>
    <source>
        <strain evidence="4">cv. V14167</strain>
    </source>
</reference>
<dbReference type="Gene3D" id="1.20.1270.10">
    <property type="match status" value="1"/>
</dbReference>
<keyword evidence="4" id="KW-1185">Reference proteome</keyword>